<dbReference type="VEuPathDB" id="ToxoDB:LOC113147420"/>
<reference evidence="6 7" key="1">
    <citation type="journal article" date="2016" name="BMC Genomics">
        <title>Comparative genomics reveals Cyclospora cayetanensis possesses coccidia-like metabolism and invasion components but unique surface antigens.</title>
        <authorList>
            <person name="Liu S."/>
            <person name="Wang L."/>
            <person name="Zheng H."/>
            <person name="Xu Z."/>
            <person name="Roellig D.M."/>
            <person name="Li N."/>
            <person name="Frace M.A."/>
            <person name="Tang K."/>
            <person name="Arrowood M.J."/>
            <person name="Moss D.M."/>
            <person name="Zhang L."/>
            <person name="Feng Y."/>
            <person name="Xiao L."/>
        </authorList>
    </citation>
    <scope>NUCLEOTIDE SEQUENCE [LARGE SCALE GENOMIC DNA]</scope>
    <source>
        <strain evidence="6 7">CHN_HEN01</strain>
    </source>
</reference>
<name>A0A1D3CY49_9EIME</name>
<keyword evidence="2" id="KW-0808">Transferase</keyword>
<feature type="region of interest" description="Disordered" evidence="4">
    <location>
        <begin position="107"/>
        <end position="129"/>
    </location>
</feature>
<keyword evidence="3" id="KW-0949">S-adenosyl-L-methionine</keyword>
<evidence type="ECO:0000313" key="6">
    <source>
        <dbReference type="EMBL" id="OEH76125.1"/>
    </source>
</evidence>
<dbReference type="GO" id="GO:0032259">
    <property type="term" value="P:methylation"/>
    <property type="evidence" value="ECO:0007669"/>
    <property type="project" value="UniProtKB-KW"/>
</dbReference>
<evidence type="ECO:0000256" key="5">
    <source>
        <dbReference type="SAM" id="Phobius"/>
    </source>
</evidence>
<feature type="region of interest" description="Disordered" evidence="4">
    <location>
        <begin position="746"/>
        <end position="779"/>
    </location>
</feature>
<dbReference type="InterPro" id="IPR052190">
    <property type="entry name" value="Euk-Arch_PrmC-MTase"/>
</dbReference>
<dbReference type="EMBL" id="JROU02001533">
    <property type="protein sequence ID" value="OEH76125.1"/>
    <property type="molecule type" value="Genomic_DNA"/>
</dbReference>
<evidence type="ECO:0000256" key="2">
    <source>
        <dbReference type="ARBA" id="ARBA00022679"/>
    </source>
</evidence>
<proteinExistence type="predicted"/>
<dbReference type="GO" id="GO:0008276">
    <property type="term" value="F:protein methyltransferase activity"/>
    <property type="evidence" value="ECO:0007669"/>
    <property type="project" value="TreeGrafter"/>
</dbReference>
<dbReference type="Gene3D" id="3.40.50.150">
    <property type="entry name" value="Vaccinia Virus protein VP39"/>
    <property type="match status" value="1"/>
</dbReference>
<comment type="caution">
    <text evidence="6">The sequence shown here is derived from an EMBL/GenBank/DDBJ whole genome shotgun (WGS) entry which is preliminary data.</text>
</comment>
<evidence type="ECO:0000313" key="7">
    <source>
        <dbReference type="Proteomes" id="UP000095192"/>
    </source>
</evidence>
<dbReference type="InterPro" id="IPR029063">
    <property type="entry name" value="SAM-dependent_MTases_sf"/>
</dbReference>
<gene>
    <name evidence="6" type="ORF">cyc_02696</name>
</gene>
<dbReference type="Proteomes" id="UP000095192">
    <property type="component" value="Unassembled WGS sequence"/>
</dbReference>
<protein>
    <submittedName>
        <fullName evidence="6">Methyltransferase domain protein</fullName>
    </submittedName>
</protein>
<dbReference type="VEuPathDB" id="ToxoDB:LOC34619517"/>
<dbReference type="SUPFAM" id="SSF53335">
    <property type="entry name" value="S-adenosyl-L-methionine-dependent methyltransferases"/>
    <property type="match status" value="1"/>
</dbReference>
<feature type="transmembrane region" description="Helical" evidence="5">
    <location>
        <begin position="270"/>
        <end position="292"/>
    </location>
</feature>
<dbReference type="GO" id="GO:0008757">
    <property type="term" value="F:S-adenosylmethionine-dependent methyltransferase activity"/>
    <property type="evidence" value="ECO:0007669"/>
    <property type="project" value="TreeGrafter"/>
</dbReference>
<keyword evidence="1 6" id="KW-0489">Methyltransferase</keyword>
<feature type="compositionally biased region" description="Polar residues" evidence="4">
    <location>
        <begin position="577"/>
        <end position="586"/>
    </location>
</feature>
<dbReference type="GO" id="GO:0035657">
    <property type="term" value="C:eRF1 methyltransferase complex"/>
    <property type="evidence" value="ECO:0007669"/>
    <property type="project" value="TreeGrafter"/>
</dbReference>
<feature type="compositionally biased region" description="Low complexity" evidence="4">
    <location>
        <begin position="118"/>
        <end position="127"/>
    </location>
</feature>
<dbReference type="VEuPathDB" id="ToxoDB:cyc_02696"/>
<evidence type="ECO:0000256" key="4">
    <source>
        <dbReference type="SAM" id="MobiDB-lite"/>
    </source>
</evidence>
<keyword evidence="5" id="KW-0472">Membrane</keyword>
<keyword evidence="5" id="KW-1133">Transmembrane helix</keyword>
<keyword evidence="7" id="KW-1185">Reference proteome</keyword>
<sequence length="921" mass="99294">MEAQGASITGAGKLQEEENAEQKGNLHCYPFLLRQQLRGSRLSLLFWRLALLPVVEQMQEQPQRDGEARVSCDSLSVFSHSKEEAFSPSVPVPLQPAGARNACPQTVHTQLRHSRGTAAPSSAPASSVADGEKRASFWCEEDVGGAEAASYGEADLNTELIGSSFSSAAAAGQQGQKGGPPYEGGPPRVSAGPPSVANSKAFFLGSLLLAGLSVHSVMEGLTLGAAPNPATIALAILLHKTLEAFAVGSSLLHEEGMGEGIFSLNGRLGWLLRASLSLGASASCLLALRLLLRASLFAAAVRVSLRSYVFQMLLYALTAPIGVAGGLFFLYGSQGSLSALEGGVVSSEGGETRDLRECCPLLGRVAHFVQRESCVLAVSVWRLRARVDVRPRRQMQQYDRSTQGACTKQRMQASGERIWRYHKRPTRTSVHEKPLEHIPMQGPSTLLGVPFESQFSIRPFCLILSEYIVTSWGLVLSHMGEPSMVCGLRGFQGAHQGVVRGTHLTNKAPASTSRPPWTERLLRGTGTAEPLQNSWGTFSGWDAAAVACSLCQRSGQQAPLAQDLTQSFGGWSRKNRGSATLQSRGSRPSGCDGDTHAQGIPTPNTCHLVSFPEVYEPSEDSFLLMDALQQQAHLLKALQPSTVLEIGCGSGCVTAFLATLFHRLYSDGLPNACEGPPGAPQGGPLKGLECQQQTAVRTCPLPVFFAVDRQLAALDATRMTLQRNAPYAQAEILGADLFNAFRKLGRRQREGPPRNSTAKASENEASTDTDGAPRGSPLPKDSMGPFDLVIFNPKSCSVSAFCSASLDQPYVSGSPRDVVLAEDLPWWGGARGRVVIDRFVEDVLEFLSPKGILFLWLPFSQLLERNNDPEEVVETLKSFGCHAELVAYRRIRGEALSIWRFSRVSVQEPDPSHRPPQLQHL</sequence>
<feature type="region of interest" description="Disordered" evidence="4">
    <location>
        <begin position="573"/>
        <end position="597"/>
    </location>
</feature>
<dbReference type="PANTHER" id="PTHR45875:SF1">
    <property type="entry name" value="METHYLTRANSFERASE N6AMT1"/>
    <property type="match status" value="1"/>
</dbReference>
<keyword evidence="5" id="KW-0812">Transmembrane</keyword>
<dbReference type="InParanoid" id="A0A1D3CY49"/>
<feature type="compositionally biased region" description="Polar residues" evidence="4">
    <location>
        <begin position="754"/>
        <end position="769"/>
    </location>
</feature>
<accession>A0A1D3CY49</accession>
<dbReference type="PANTHER" id="PTHR45875">
    <property type="entry name" value="METHYLTRANSFERASE N6AMT1"/>
    <property type="match status" value="1"/>
</dbReference>
<organism evidence="6 7">
    <name type="scientific">Cyclospora cayetanensis</name>
    <dbReference type="NCBI Taxonomy" id="88456"/>
    <lineage>
        <taxon>Eukaryota</taxon>
        <taxon>Sar</taxon>
        <taxon>Alveolata</taxon>
        <taxon>Apicomplexa</taxon>
        <taxon>Conoidasida</taxon>
        <taxon>Coccidia</taxon>
        <taxon>Eucoccidiorida</taxon>
        <taxon>Eimeriorina</taxon>
        <taxon>Eimeriidae</taxon>
        <taxon>Cyclospora</taxon>
    </lineage>
</organism>
<dbReference type="AlphaFoldDB" id="A0A1D3CY49"/>
<feature type="region of interest" description="Disordered" evidence="4">
    <location>
        <begin position="167"/>
        <end position="193"/>
    </location>
</feature>
<evidence type="ECO:0000256" key="3">
    <source>
        <dbReference type="ARBA" id="ARBA00022691"/>
    </source>
</evidence>
<feature type="transmembrane region" description="Helical" evidence="5">
    <location>
        <begin position="313"/>
        <end position="331"/>
    </location>
</feature>
<evidence type="ECO:0000256" key="1">
    <source>
        <dbReference type="ARBA" id="ARBA00022603"/>
    </source>
</evidence>